<reference evidence="9" key="1">
    <citation type="submission" date="2025-08" db="UniProtKB">
        <authorList>
            <consortium name="RefSeq"/>
        </authorList>
    </citation>
    <scope>IDENTIFICATION</scope>
    <source>
        <tissue evidence="9">Kidney</tissue>
    </source>
</reference>
<dbReference type="GO" id="GO:0005737">
    <property type="term" value="C:cytoplasm"/>
    <property type="evidence" value="ECO:0007669"/>
    <property type="project" value="UniProtKB-SubCell"/>
</dbReference>
<evidence type="ECO:0000256" key="6">
    <source>
        <dbReference type="ARBA" id="ARBA00022857"/>
    </source>
</evidence>
<comment type="subcellular location">
    <subcellularLocation>
        <location evidence="1">Cytoplasm</location>
    </subcellularLocation>
</comment>
<dbReference type="Pfam" id="PF00106">
    <property type="entry name" value="adh_short"/>
    <property type="match status" value="1"/>
</dbReference>
<dbReference type="PANTHER" id="PTHR44085:SF2">
    <property type="entry name" value="SEPIAPTERIN REDUCTASE"/>
    <property type="match status" value="1"/>
</dbReference>
<comment type="similarity">
    <text evidence="2">Belongs to the sepiapterin reductase family.</text>
</comment>
<evidence type="ECO:0000256" key="7">
    <source>
        <dbReference type="ARBA" id="ARBA00023002"/>
    </source>
</evidence>
<dbReference type="PANTHER" id="PTHR44085">
    <property type="entry name" value="SEPIAPTERIN REDUCTASE"/>
    <property type="match status" value="1"/>
</dbReference>
<dbReference type="CTD" id="6697"/>
<dbReference type="KEGG" id="dord:106002605"/>
<dbReference type="InterPro" id="IPR006393">
    <property type="entry name" value="Sepiapterin_red"/>
</dbReference>
<protein>
    <recommendedName>
        <fullName evidence="4">Sepiapterin reductase</fullName>
        <ecNumber evidence="3">1.1.1.153</ecNumber>
    </recommendedName>
</protein>
<sequence length="159" mass="17393">TLGDVSKGFLNANDPTEVNSYWALNLTSMLCLTAGILKAFPDSPGFKRTVINISSICALKPFKGWALYCSGKAARNMMCQVLASEEPSVRVLSYAPGPLDTDMQQLARETSVDPHLRKSLQELKSKGELVDCKTSAQKLLSLLQSDTFQSGAHVDFYDK</sequence>
<dbReference type="GO" id="GO:0006729">
    <property type="term" value="P:tetrahydrobiopterin biosynthetic process"/>
    <property type="evidence" value="ECO:0007669"/>
    <property type="project" value="InterPro"/>
</dbReference>
<dbReference type="OrthoDB" id="153074at2759"/>
<evidence type="ECO:0000256" key="2">
    <source>
        <dbReference type="ARBA" id="ARBA00010483"/>
    </source>
</evidence>
<keyword evidence="6" id="KW-0521">NADP</keyword>
<dbReference type="InterPro" id="IPR051721">
    <property type="entry name" value="Biopterin_syn/organic_redct"/>
</dbReference>
<dbReference type="GeneID" id="106002605"/>
<name>A0A1S3GVU5_DIPOR</name>
<evidence type="ECO:0000256" key="5">
    <source>
        <dbReference type="ARBA" id="ARBA00022490"/>
    </source>
</evidence>
<organism evidence="8 9">
    <name type="scientific">Dipodomys ordii</name>
    <name type="common">Ord's kangaroo rat</name>
    <dbReference type="NCBI Taxonomy" id="10020"/>
    <lineage>
        <taxon>Eukaryota</taxon>
        <taxon>Metazoa</taxon>
        <taxon>Chordata</taxon>
        <taxon>Craniata</taxon>
        <taxon>Vertebrata</taxon>
        <taxon>Euteleostomi</taxon>
        <taxon>Mammalia</taxon>
        <taxon>Eutheria</taxon>
        <taxon>Euarchontoglires</taxon>
        <taxon>Glires</taxon>
        <taxon>Rodentia</taxon>
        <taxon>Castorimorpha</taxon>
        <taxon>Heteromyidae</taxon>
        <taxon>Dipodomyinae</taxon>
        <taxon>Dipodomys</taxon>
    </lineage>
</organism>
<dbReference type="STRING" id="10020.ENSDORP00000006514"/>
<dbReference type="InParanoid" id="A0A1S3GVU5"/>
<dbReference type="EC" id="1.1.1.153" evidence="3"/>
<accession>A0A1S3GVU5</accession>
<dbReference type="SUPFAM" id="SSF51735">
    <property type="entry name" value="NAD(P)-binding Rossmann-fold domains"/>
    <property type="match status" value="1"/>
</dbReference>
<dbReference type="GO" id="GO:0004757">
    <property type="term" value="F:sepiapterin reductase (NADP+) activity"/>
    <property type="evidence" value="ECO:0007669"/>
    <property type="project" value="UniProtKB-EC"/>
</dbReference>
<gene>
    <name evidence="9" type="primary">Spr</name>
</gene>
<dbReference type="Gene3D" id="3.40.50.720">
    <property type="entry name" value="NAD(P)-binding Rossmann-like Domain"/>
    <property type="match status" value="1"/>
</dbReference>
<keyword evidence="8" id="KW-1185">Reference proteome</keyword>
<proteinExistence type="inferred from homology"/>
<evidence type="ECO:0000256" key="3">
    <source>
        <dbReference type="ARBA" id="ARBA00013075"/>
    </source>
</evidence>
<dbReference type="Proteomes" id="UP000081671">
    <property type="component" value="Unplaced"/>
</dbReference>
<dbReference type="RefSeq" id="XP_012892911.1">
    <property type="nucleotide sequence ID" value="XM_013037457.1"/>
</dbReference>
<evidence type="ECO:0000313" key="8">
    <source>
        <dbReference type="Proteomes" id="UP000081671"/>
    </source>
</evidence>
<dbReference type="InterPro" id="IPR002347">
    <property type="entry name" value="SDR_fam"/>
</dbReference>
<keyword evidence="7" id="KW-0560">Oxidoreductase</keyword>
<dbReference type="OMA" id="RICTSHW"/>
<dbReference type="AlphaFoldDB" id="A0A1S3GVU5"/>
<evidence type="ECO:0000256" key="1">
    <source>
        <dbReference type="ARBA" id="ARBA00004496"/>
    </source>
</evidence>
<dbReference type="CDD" id="cd05367">
    <property type="entry name" value="SPR-like_SDR_c"/>
    <property type="match status" value="1"/>
</dbReference>
<evidence type="ECO:0000256" key="4">
    <source>
        <dbReference type="ARBA" id="ARBA00019170"/>
    </source>
</evidence>
<feature type="non-terminal residue" evidence="9">
    <location>
        <position position="1"/>
    </location>
</feature>
<keyword evidence="5" id="KW-0963">Cytoplasm</keyword>
<dbReference type="NCBIfam" id="TIGR01500">
    <property type="entry name" value="sepiapter_red"/>
    <property type="match status" value="1"/>
</dbReference>
<evidence type="ECO:0000313" key="9">
    <source>
        <dbReference type="RefSeq" id="XP_012892911.1"/>
    </source>
</evidence>
<dbReference type="FunCoup" id="A0A1S3GVU5">
    <property type="interactions" value="1073"/>
</dbReference>
<dbReference type="InterPro" id="IPR036291">
    <property type="entry name" value="NAD(P)-bd_dom_sf"/>
</dbReference>